<protein>
    <submittedName>
        <fullName evidence="2">Uncharacterized protein</fullName>
    </submittedName>
</protein>
<organism evidence="2 3">
    <name type="scientific">Rubripirellula lacrimiformis</name>
    <dbReference type="NCBI Taxonomy" id="1930273"/>
    <lineage>
        <taxon>Bacteria</taxon>
        <taxon>Pseudomonadati</taxon>
        <taxon>Planctomycetota</taxon>
        <taxon>Planctomycetia</taxon>
        <taxon>Pirellulales</taxon>
        <taxon>Pirellulaceae</taxon>
        <taxon>Rubripirellula</taxon>
    </lineage>
</organism>
<accession>A0A517NI19</accession>
<sequence>MDARGDAHAVKRWGAGGWGMGRFWSFSRVPSGPRVGGGWTHGAMPTRLNDRVGVGRFWSFSRVRGGPRVGGGWTHGAMPPRLNDRVRAGGGWVGFGRLAACGAGRAWGWMDAWGDAHAVKRWACGRVGLTYGWARCRALQSAVQDEPDDCSDQQTDRDRDRQRDGDRQRVTAAADGDGIQFEPDRDRPQRCITVLRTFQF</sequence>
<evidence type="ECO:0000256" key="1">
    <source>
        <dbReference type="SAM" id="MobiDB-lite"/>
    </source>
</evidence>
<proteinExistence type="predicted"/>
<dbReference type="Proteomes" id="UP000318538">
    <property type="component" value="Chromosome"/>
</dbReference>
<dbReference type="KEGG" id="rlc:K227x_51980"/>
<name>A0A517NI19_9BACT</name>
<dbReference type="EMBL" id="CP036525">
    <property type="protein sequence ID" value="QDT06782.1"/>
    <property type="molecule type" value="Genomic_DNA"/>
</dbReference>
<reference evidence="2 3" key="1">
    <citation type="submission" date="2019-02" db="EMBL/GenBank/DDBJ databases">
        <title>Deep-cultivation of Planctomycetes and their phenomic and genomic characterization uncovers novel biology.</title>
        <authorList>
            <person name="Wiegand S."/>
            <person name="Jogler M."/>
            <person name="Boedeker C."/>
            <person name="Pinto D."/>
            <person name="Vollmers J."/>
            <person name="Rivas-Marin E."/>
            <person name="Kohn T."/>
            <person name="Peeters S.H."/>
            <person name="Heuer A."/>
            <person name="Rast P."/>
            <person name="Oberbeckmann S."/>
            <person name="Bunk B."/>
            <person name="Jeske O."/>
            <person name="Meyerdierks A."/>
            <person name="Storesund J.E."/>
            <person name="Kallscheuer N."/>
            <person name="Luecker S."/>
            <person name="Lage O.M."/>
            <person name="Pohl T."/>
            <person name="Merkel B.J."/>
            <person name="Hornburger P."/>
            <person name="Mueller R.-W."/>
            <person name="Bruemmer F."/>
            <person name="Labrenz M."/>
            <person name="Spormann A.M."/>
            <person name="Op den Camp H."/>
            <person name="Overmann J."/>
            <person name="Amann R."/>
            <person name="Jetten M.S.M."/>
            <person name="Mascher T."/>
            <person name="Medema M.H."/>
            <person name="Devos D.P."/>
            <person name="Kaster A.-K."/>
            <person name="Ovreas L."/>
            <person name="Rohde M."/>
            <person name="Galperin M.Y."/>
            <person name="Jogler C."/>
        </authorList>
    </citation>
    <scope>NUCLEOTIDE SEQUENCE [LARGE SCALE GENOMIC DNA]</scope>
    <source>
        <strain evidence="2 3">K22_7</strain>
    </source>
</reference>
<feature type="compositionally biased region" description="Basic and acidic residues" evidence="1">
    <location>
        <begin position="154"/>
        <end position="169"/>
    </location>
</feature>
<gene>
    <name evidence="2" type="ORF">K227x_51980</name>
</gene>
<keyword evidence="3" id="KW-1185">Reference proteome</keyword>
<feature type="region of interest" description="Disordered" evidence="1">
    <location>
        <begin position="144"/>
        <end position="185"/>
    </location>
</feature>
<evidence type="ECO:0000313" key="2">
    <source>
        <dbReference type="EMBL" id="QDT06782.1"/>
    </source>
</evidence>
<evidence type="ECO:0000313" key="3">
    <source>
        <dbReference type="Proteomes" id="UP000318538"/>
    </source>
</evidence>
<dbReference type="AlphaFoldDB" id="A0A517NI19"/>